<evidence type="ECO:0000256" key="1">
    <source>
        <dbReference type="SAM" id="Phobius"/>
    </source>
</evidence>
<protein>
    <recommendedName>
        <fullName evidence="4">ATP-binding protein</fullName>
    </recommendedName>
</protein>
<feature type="transmembrane region" description="Helical" evidence="1">
    <location>
        <begin position="48"/>
        <end position="67"/>
    </location>
</feature>
<evidence type="ECO:0000313" key="2">
    <source>
        <dbReference type="EMBL" id="MCG4527297.1"/>
    </source>
</evidence>
<keyword evidence="1" id="KW-0812">Transmembrane</keyword>
<sequence>MAECYRFSGWLLILVSMLTAFCIVFQALAVTFSFRRLPGSWVRWSENLLESGVLLHLFLCAALTAQVQYNAQHGFLLPSSYETARQAVFFLVAVLSVCAAVGLDVMWPFSAAAAAAIPLPVVERLAGSAYPVLFVAGILFCLLRSVHIFLLRRRELHTQISTGSVKEAIDELHTGLLFCNPGGEPLLCNRQMEKLLRCCTGAYTRNGEEFFHLLQDGVLEPGCERAEMGGQTAIRLPDDTIWIFHRHELLVDRRCCTLLSATDMTDQWNADQALYEQNQELEQRGEYLRQAIENLYAACETEELLRGKARIHDALGQRISLLLRALRENKQPDEALLSAFVEGLPRDFWEDEAPSPGRRLELLADMFRDMGVKVLIQGELPQQEEVALDFADIAAECVTNAVRHGYATQVQFHFFENDCWRMSSTDNGIPPTGPIKEGGGIREMRRRVERLGGAIKVYYTPRFSIQISIPKGERPV</sequence>
<dbReference type="Gene3D" id="3.30.565.10">
    <property type="entry name" value="Histidine kinase-like ATPase, C-terminal domain"/>
    <property type="match status" value="1"/>
</dbReference>
<feature type="transmembrane region" description="Helical" evidence="1">
    <location>
        <begin position="129"/>
        <end position="151"/>
    </location>
</feature>
<dbReference type="RefSeq" id="WP_238074052.1">
    <property type="nucleotide sequence ID" value="NZ_JAKNJB010000014.1"/>
</dbReference>
<organism evidence="2 3">
    <name type="scientific">Intestinimonas massiliensis</name>
    <name type="common">ex Afouda et al. 2020</name>
    <dbReference type="NCBI Taxonomy" id="1673721"/>
    <lineage>
        <taxon>Bacteria</taxon>
        <taxon>Bacillati</taxon>
        <taxon>Bacillota</taxon>
        <taxon>Clostridia</taxon>
        <taxon>Eubacteriales</taxon>
        <taxon>Intestinimonas</taxon>
    </lineage>
</organism>
<name>A0ABS9M911_9FIRM</name>
<evidence type="ECO:0000313" key="3">
    <source>
        <dbReference type="Proteomes" id="UP001200313"/>
    </source>
</evidence>
<proteinExistence type="predicted"/>
<keyword evidence="1" id="KW-0472">Membrane</keyword>
<comment type="caution">
    <text evidence="2">The sequence shown here is derived from an EMBL/GenBank/DDBJ whole genome shotgun (WGS) entry which is preliminary data.</text>
</comment>
<keyword evidence="1" id="KW-1133">Transmembrane helix</keyword>
<dbReference type="Proteomes" id="UP001200313">
    <property type="component" value="Unassembled WGS sequence"/>
</dbReference>
<gene>
    <name evidence="2" type="ORF">L0P79_09420</name>
</gene>
<feature type="transmembrane region" description="Helical" evidence="1">
    <location>
        <begin position="88"/>
        <end position="109"/>
    </location>
</feature>
<dbReference type="InterPro" id="IPR036890">
    <property type="entry name" value="HATPase_C_sf"/>
</dbReference>
<evidence type="ECO:0008006" key="4">
    <source>
        <dbReference type="Google" id="ProtNLM"/>
    </source>
</evidence>
<keyword evidence="3" id="KW-1185">Reference proteome</keyword>
<feature type="transmembrane region" description="Helical" evidence="1">
    <location>
        <begin position="7"/>
        <end position="28"/>
    </location>
</feature>
<dbReference type="EMBL" id="JAKNJB010000014">
    <property type="protein sequence ID" value="MCG4527297.1"/>
    <property type="molecule type" value="Genomic_DNA"/>
</dbReference>
<reference evidence="2 3" key="1">
    <citation type="submission" date="2022-01" db="EMBL/GenBank/DDBJ databases">
        <title>Collection of gut derived symbiotic bacterial strains cultured from healthy donors.</title>
        <authorList>
            <person name="Lin H."/>
            <person name="Kohout C."/>
            <person name="Waligurski E."/>
            <person name="Pamer E.G."/>
        </authorList>
    </citation>
    <scope>NUCLEOTIDE SEQUENCE [LARGE SCALE GENOMIC DNA]</scope>
    <source>
        <strain evidence="2 3">DFI.3.7</strain>
    </source>
</reference>
<accession>A0ABS9M911</accession>
<dbReference type="SUPFAM" id="SSF55874">
    <property type="entry name" value="ATPase domain of HSP90 chaperone/DNA topoisomerase II/histidine kinase"/>
    <property type="match status" value="1"/>
</dbReference>